<feature type="compositionally biased region" description="Low complexity" evidence="3">
    <location>
        <begin position="62"/>
        <end position="72"/>
    </location>
</feature>
<evidence type="ECO:0000256" key="2">
    <source>
        <dbReference type="ARBA" id="ARBA00023161"/>
    </source>
</evidence>
<evidence type="ECO:0008006" key="6">
    <source>
        <dbReference type="Google" id="ProtNLM"/>
    </source>
</evidence>
<dbReference type="InterPro" id="IPR039177">
    <property type="entry name" value="SMG9"/>
</dbReference>
<feature type="compositionally biased region" description="Low complexity" evidence="3">
    <location>
        <begin position="127"/>
        <end position="137"/>
    </location>
</feature>
<evidence type="ECO:0000256" key="3">
    <source>
        <dbReference type="SAM" id="MobiDB-lite"/>
    </source>
</evidence>
<dbReference type="EMBL" id="CANTFM010001177">
    <property type="protein sequence ID" value="CAI5736256.1"/>
    <property type="molecule type" value="Genomic_DNA"/>
</dbReference>
<dbReference type="PANTHER" id="PTHR14270:SF0">
    <property type="entry name" value="NONSENSE-MEDIATED MRNA DECAY FACTOR SMG9"/>
    <property type="match status" value="1"/>
</dbReference>
<dbReference type="Proteomes" id="UP001162029">
    <property type="component" value="Unassembled WGS sequence"/>
</dbReference>
<keyword evidence="5" id="KW-1185">Reference proteome</keyword>
<proteinExistence type="inferred from homology"/>
<feature type="compositionally biased region" description="Basic residues" evidence="3">
    <location>
        <begin position="8"/>
        <end position="17"/>
    </location>
</feature>
<reference evidence="4" key="1">
    <citation type="submission" date="2022-12" db="EMBL/GenBank/DDBJ databases">
        <authorList>
            <person name="Webb A."/>
        </authorList>
    </citation>
    <scope>NUCLEOTIDE SEQUENCE</scope>
    <source>
        <strain evidence="4">Pd1</strain>
    </source>
</reference>
<dbReference type="PANTHER" id="PTHR14270">
    <property type="entry name" value="NONSENSE-MEDIATED MRNA DECAY FACTOR SMG9"/>
    <property type="match status" value="1"/>
</dbReference>
<name>A0AAV0UHH9_9STRA</name>
<feature type="compositionally biased region" description="Polar residues" evidence="3">
    <location>
        <begin position="436"/>
        <end position="446"/>
    </location>
</feature>
<comment type="similarity">
    <text evidence="1">Belongs to the SMG9 family.</text>
</comment>
<organism evidence="4 5">
    <name type="scientific">Peronospora destructor</name>
    <dbReference type="NCBI Taxonomy" id="86335"/>
    <lineage>
        <taxon>Eukaryota</taxon>
        <taxon>Sar</taxon>
        <taxon>Stramenopiles</taxon>
        <taxon>Oomycota</taxon>
        <taxon>Peronosporomycetes</taxon>
        <taxon>Peronosporales</taxon>
        <taxon>Peronosporaceae</taxon>
        <taxon>Peronospora</taxon>
    </lineage>
</organism>
<evidence type="ECO:0000313" key="4">
    <source>
        <dbReference type="EMBL" id="CAI5736256.1"/>
    </source>
</evidence>
<evidence type="ECO:0000256" key="1">
    <source>
        <dbReference type="ARBA" id="ARBA00007712"/>
    </source>
</evidence>
<dbReference type="AlphaFoldDB" id="A0AAV0UHH9"/>
<dbReference type="GO" id="GO:0000184">
    <property type="term" value="P:nuclear-transcribed mRNA catabolic process, nonsense-mediated decay"/>
    <property type="evidence" value="ECO:0007669"/>
    <property type="project" value="UniProtKB-KW"/>
</dbReference>
<dbReference type="InterPro" id="IPR027417">
    <property type="entry name" value="P-loop_NTPase"/>
</dbReference>
<gene>
    <name evidence="4" type="ORF">PDE001_LOCUS6259</name>
</gene>
<keyword evidence="2" id="KW-0866">Nonsense-mediated mRNA decay</keyword>
<accession>A0AAV0UHH9</accession>
<evidence type="ECO:0000313" key="5">
    <source>
        <dbReference type="Proteomes" id="UP001162029"/>
    </source>
</evidence>
<dbReference type="SUPFAM" id="SSF52540">
    <property type="entry name" value="P-loop containing nucleoside triphosphate hydrolases"/>
    <property type="match status" value="1"/>
</dbReference>
<feature type="region of interest" description="Disordered" evidence="3">
    <location>
        <begin position="426"/>
        <end position="457"/>
    </location>
</feature>
<feature type="compositionally biased region" description="Low complexity" evidence="3">
    <location>
        <begin position="18"/>
        <end position="43"/>
    </location>
</feature>
<protein>
    <recommendedName>
        <fullName evidence="6">Protein SMG9</fullName>
    </recommendedName>
</protein>
<sequence length="543" mass="59375">MDREHTPQKQRQKRRSSSRNSSLSNSRSISSSTSHDTMSRTTSNSLLGPPRAFRGSQRPRSRTTTPSPAPASVVFKTLLRPPVGGPPGSTGVLYEPDAPDATRHSRHRVVTSQDKDNLLQADTRLNSSSEASVSSVEQRSTRTGSLARQQTVLRLYKLSTMQQTKISPPSTSVKLITPQMQFATDLSIRLGSCLELTNFTVVGVLGLEGVGKSTVLSLLAQKNKTDDDMFITRSLESVVLDRHETTGIDLAVSMIGGAGHPAILLDSQPLLSSSMLADLLERNESQRFRALTPEQQVEVVSYQIAVFLCAICHYVLIVHDGLAFQISVNDLLCKIKQKFKQCRLPNISGNSQKHAARLLYVANNVADSELLCREDELFSAHERALEAAWSQALVRVPYKLTRRTGSVSDDASIVNTALFVLPHRQQQASHRESKLATPSVTASPASGSKKGKGQNKANTRGFVSNIYADFDDAAEDFQRFVLSLPSSTSFTSQSTSVPAGSKPLPPPHPLSLREWLSNASRVFEGVRKASCFTAECTSLRDHH</sequence>
<feature type="region of interest" description="Disordered" evidence="3">
    <location>
        <begin position="1"/>
        <end position="144"/>
    </location>
</feature>
<comment type="caution">
    <text evidence="4">The sequence shown here is derived from an EMBL/GenBank/DDBJ whole genome shotgun (WGS) entry which is preliminary data.</text>
</comment>